<dbReference type="InterPro" id="IPR001251">
    <property type="entry name" value="CRAL-TRIO_dom"/>
</dbReference>
<dbReference type="GO" id="GO:1902936">
    <property type="term" value="F:phosphatidylinositol bisphosphate binding"/>
    <property type="evidence" value="ECO:0007669"/>
    <property type="project" value="TreeGrafter"/>
</dbReference>
<dbReference type="CDD" id="cd00170">
    <property type="entry name" value="SEC14"/>
    <property type="match status" value="1"/>
</dbReference>
<dbReference type="PANTHER" id="PTHR10174:SF222">
    <property type="entry name" value="GH10083P-RELATED"/>
    <property type="match status" value="1"/>
</dbReference>
<gene>
    <name evidence="2" type="primary">LOC114342038</name>
</gene>
<dbReference type="GO" id="GO:0016020">
    <property type="term" value="C:membrane"/>
    <property type="evidence" value="ECO:0007669"/>
    <property type="project" value="TreeGrafter"/>
</dbReference>
<dbReference type="PANTHER" id="PTHR10174">
    <property type="entry name" value="ALPHA-TOCOPHEROL TRANSFER PROTEIN-RELATED"/>
    <property type="match status" value="1"/>
</dbReference>
<organism evidence="2">
    <name type="scientific">Diabrotica virgifera virgifera</name>
    <name type="common">western corn rootworm</name>
    <dbReference type="NCBI Taxonomy" id="50390"/>
    <lineage>
        <taxon>Eukaryota</taxon>
        <taxon>Metazoa</taxon>
        <taxon>Ecdysozoa</taxon>
        <taxon>Arthropoda</taxon>
        <taxon>Hexapoda</taxon>
        <taxon>Insecta</taxon>
        <taxon>Pterygota</taxon>
        <taxon>Neoptera</taxon>
        <taxon>Endopterygota</taxon>
        <taxon>Coleoptera</taxon>
        <taxon>Polyphaga</taxon>
        <taxon>Cucujiformia</taxon>
        <taxon>Chrysomeloidea</taxon>
        <taxon>Chrysomelidae</taxon>
        <taxon>Galerucinae</taxon>
        <taxon>Diabroticina</taxon>
        <taxon>Diabroticites</taxon>
        <taxon>Diabrotica</taxon>
    </lineage>
</organism>
<dbReference type="RefSeq" id="XP_028148635.1">
    <property type="nucleotide sequence ID" value="XM_028292834.1"/>
</dbReference>
<dbReference type="AlphaFoldDB" id="A0A6P7GXS5"/>
<dbReference type="Gene3D" id="3.40.525.10">
    <property type="entry name" value="CRAL-TRIO lipid binding domain"/>
    <property type="match status" value="1"/>
</dbReference>
<dbReference type="Pfam" id="PF00650">
    <property type="entry name" value="CRAL_TRIO"/>
    <property type="match status" value="1"/>
</dbReference>
<name>A0A6P7GXS5_DIAVI</name>
<evidence type="ECO:0000259" key="1">
    <source>
        <dbReference type="PROSITE" id="PS50191"/>
    </source>
</evidence>
<proteinExistence type="predicted"/>
<dbReference type="InterPro" id="IPR036865">
    <property type="entry name" value="CRAL-TRIO_dom_sf"/>
</dbReference>
<dbReference type="SMART" id="SM00516">
    <property type="entry name" value="SEC14"/>
    <property type="match status" value="1"/>
</dbReference>
<dbReference type="InParanoid" id="A0A6P7GXS5"/>
<dbReference type="InterPro" id="IPR036273">
    <property type="entry name" value="CRAL/TRIO_N_dom_sf"/>
</dbReference>
<dbReference type="SUPFAM" id="SSF46938">
    <property type="entry name" value="CRAL/TRIO N-terminal domain"/>
    <property type="match status" value="1"/>
</dbReference>
<dbReference type="SUPFAM" id="SSF52087">
    <property type="entry name" value="CRAL/TRIO domain"/>
    <property type="match status" value="1"/>
</dbReference>
<evidence type="ECO:0000313" key="2">
    <source>
        <dbReference type="RefSeq" id="XP_028148635.1"/>
    </source>
</evidence>
<sequence>METKQLLQVDRELIRKKWGKTEGDVMKDILIIREWLKTQKHLPEVPSNNMIEFFLTNCKFSIEKTKKNLDMYYTIQTLLPELYQNCNPCAPEMDRVHDIVSFLCIPTLTPTLHRLTVIQYHDVDANDNDMKGILSLFLRVFHEIRMHEDLAMGEIYILDLERIKFSVISRLTPLLFKKVGFVFEKIHSSRMHALYFYKAPTLFHNALILFKSLLSKKLSDRVHSFQSMDEITKHIPIELLPCDYGGQQKSIKELQGLWKQKIFEYKDRFELLETMKVDESLRPEKLKNDEILGYYGNFKKIDTD</sequence>
<accession>A0A6P7GXS5</accession>
<dbReference type="Gene3D" id="1.20.5.1200">
    <property type="entry name" value="Alpha-tocopherol transfer"/>
    <property type="match status" value="1"/>
</dbReference>
<feature type="domain" description="CRAL-TRIO" evidence="1">
    <location>
        <begin position="106"/>
        <end position="252"/>
    </location>
</feature>
<dbReference type="PROSITE" id="PS50191">
    <property type="entry name" value="CRAL_TRIO"/>
    <property type="match status" value="1"/>
</dbReference>
<protein>
    <submittedName>
        <fullName evidence="2">Uncharacterized protein LOC114342038 isoform X1</fullName>
    </submittedName>
</protein>
<reference evidence="2" key="1">
    <citation type="submission" date="2025-08" db="UniProtKB">
        <authorList>
            <consortium name="RefSeq"/>
        </authorList>
    </citation>
    <scope>IDENTIFICATION</scope>
    <source>
        <tissue evidence="2">Whole insect</tissue>
    </source>
</reference>